<name>A0ACB8FSS1_9SAUR</name>
<evidence type="ECO:0000313" key="1">
    <source>
        <dbReference type="EMBL" id="KAH8008471.1"/>
    </source>
</evidence>
<protein>
    <submittedName>
        <fullName evidence="1">Uncharacterized protein</fullName>
    </submittedName>
</protein>
<sequence>MHIHTGLSGLGTHIFREEAPPPFFSTRTQPPCPPELSLVAFGLEGGHVHLHMRAPQFGMGAVPGVIQRAIPPKGQKSPVLPFRPGSGHSVKSRLATATADPFKSFLTLLF</sequence>
<proteinExistence type="predicted"/>
<keyword evidence="2" id="KW-1185">Reference proteome</keyword>
<dbReference type="EMBL" id="CM037619">
    <property type="protein sequence ID" value="KAH8008471.1"/>
    <property type="molecule type" value="Genomic_DNA"/>
</dbReference>
<reference evidence="1" key="1">
    <citation type="submission" date="2021-08" db="EMBL/GenBank/DDBJ databases">
        <title>The first chromosome-level gecko genome reveals the dynamic sex chromosomes of Neotropical dwarf geckos (Sphaerodactylidae: Sphaerodactylus).</title>
        <authorList>
            <person name="Pinto B.J."/>
            <person name="Keating S.E."/>
            <person name="Gamble T."/>
        </authorList>
    </citation>
    <scope>NUCLEOTIDE SEQUENCE</scope>
    <source>
        <strain evidence="1">TG3544</strain>
    </source>
</reference>
<dbReference type="Proteomes" id="UP000827872">
    <property type="component" value="Linkage Group LG06"/>
</dbReference>
<organism evidence="1 2">
    <name type="scientific">Sphaerodactylus townsendi</name>
    <dbReference type="NCBI Taxonomy" id="933632"/>
    <lineage>
        <taxon>Eukaryota</taxon>
        <taxon>Metazoa</taxon>
        <taxon>Chordata</taxon>
        <taxon>Craniata</taxon>
        <taxon>Vertebrata</taxon>
        <taxon>Euteleostomi</taxon>
        <taxon>Lepidosauria</taxon>
        <taxon>Squamata</taxon>
        <taxon>Bifurcata</taxon>
        <taxon>Gekkota</taxon>
        <taxon>Sphaerodactylidae</taxon>
        <taxon>Sphaerodactylus</taxon>
    </lineage>
</organism>
<evidence type="ECO:0000313" key="2">
    <source>
        <dbReference type="Proteomes" id="UP000827872"/>
    </source>
</evidence>
<comment type="caution">
    <text evidence="1">The sequence shown here is derived from an EMBL/GenBank/DDBJ whole genome shotgun (WGS) entry which is preliminary data.</text>
</comment>
<gene>
    <name evidence="1" type="ORF">K3G42_029708</name>
</gene>
<accession>A0ACB8FSS1</accession>